<dbReference type="SUPFAM" id="SSF82199">
    <property type="entry name" value="SET domain"/>
    <property type="match status" value="2"/>
</dbReference>
<dbReference type="Gene3D" id="2.170.270.10">
    <property type="entry name" value="SET domain"/>
    <property type="match status" value="1"/>
</dbReference>
<dbReference type="PROSITE" id="PS50868">
    <property type="entry name" value="POST_SET"/>
    <property type="match status" value="1"/>
</dbReference>
<dbReference type="RefSeq" id="XP_065657538.1">
    <property type="nucleotide sequence ID" value="XM_065801466.1"/>
</dbReference>
<dbReference type="GeneID" id="136082368"/>
<dbReference type="InterPro" id="IPR003616">
    <property type="entry name" value="Post-SET_dom"/>
</dbReference>
<dbReference type="PROSITE" id="PS50280">
    <property type="entry name" value="SET"/>
    <property type="match status" value="1"/>
</dbReference>
<keyword evidence="2" id="KW-0808">Transferase</keyword>
<protein>
    <submittedName>
        <fullName evidence="7 8">Uncharacterized protein LOC136082368</fullName>
    </submittedName>
</protein>
<gene>
    <name evidence="7 8 9 10" type="primary">LOC136082368</name>
</gene>
<keyword evidence="6" id="KW-1185">Reference proteome</keyword>
<feature type="domain" description="SET" evidence="4">
    <location>
        <begin position="11"/>
        <end position="140"/>
    </location>
</feature>
<dbReference type="RefSeq" id="XP_065657537.1">
    <property type="nucleotide sequence ID" value="XM_065801465.1"/>
</dbReference>
<dbReference type="InterPro" id="IPR001214">
    <property type="entry name" value="SET_dom"/>
</dbReference>
<evidence type="ECO:0000256" key="3">
    <source>
        <dbReference type="ARBA" id="ARBA00022691"/>
    </source>
</evidence>
<evidence type="ECO:0000313" key="9">
    <source>
        <dbReference type="RefSeq" id="XP_065657537.1"/>
    </source>
</evidence>
<dbReference type="CDD" id="cd08161">
    <property type="entry name" value="SET"/>
    <property type="match status" value="1"/>
</dbReference>
<evidence type="ECO:0000313" key="7">
    <source>
        <dbReference type="RefSeq" id="XP_065657535.1"/>
    </source>
</evidence>
<reference evidence="7 8" key="1">
    <citation type="submission" date="2025-05" db="UniProtKB">
        <authorList>
            <consortium name="RefSeq"/>
        </authorList>
    </citation>
    <scope>IDENTIFICATION</scope>
</reference>
<feature type="domain" description="Post-SET" evidence="5">
    <location>
        <begin position="150"/>
        <end position="166"/>
    </location>
</feature>
<evidence type="ECO:0000313" key="6">
    <source>
        <dbReference type="Proteomes" id="UP001652625"/>
    </source>
</evidence>
<proteinExistence type="predicted"/>
<dbReference type="InterPro" id="IPR046341">
    <property type="entry name" value="SET_dom_sf"/>
</dbReference>
<dbReference type="InterPro" id="IPR053201">
    <property type="entry name" value="Flavunoidine_N-MTase"/>
</dbReference>
<dbReference type="Proteomes" id="UP001652625">
    <property type="component" value="Chromosome 07"/>
</dbReference>
<organism evidence="6 8">
    <name type="scientific">Hydra vulgaris</name>
    <name type="common">Hydra</name>
    <name type="synonym">Hydra attenuata</name>
    <dbReference type="NCBI Taxonomy" id="6087"/>
    <lineage>
        <taxon>Eukaryota</taxon>
        <taxon>Metazoa</taxon>
        <taxon>Cnidaria</taxon>
        <taxon>Hydrozoa</taxon>
        <taxon>Hydroidolina</taxon>
        <taxon>Anthoathecata</taxon>
        <taxon>Aplanulata</taxon>
        <taxon>Hydridae</taxon>
        <taxon>Hydra</taxon>
    </lineage>
</organism>
<dbReference type="PANTHER" id="PTHR12350">
    <property type="entry name" value="HISTONE-LYSINE N-METHYLTRANSFERASE-RELATED"/>
    <property type="match status" value="1"/>
</dbReference>
<dbReference type="SMART" id="SM00317">
    <property type="entry name" value="SET"/>
    <property type="match status" value="1"/>
</dbReference>
<name>A0ABM4C7F1_HYDVU</name>
<dbReference type="PANTHER" id="PTHR12350:SF19">
    <property type="entry name" value="SET DOMAIN-CONTAINING PROTEIN"/>
    <property type="match status" value="1"/>
</dbReference>
<dbReference type="RefSeq" id="XP_065657535.1">
    <property type="nucleotide sequence ID" value="XM_065801463.1"/>
</dbReference>
<keyword evidence="3" id="KW-0949">S-adenosyl-L-methionine</keyword>
<dbReference type="Pfam" id="PF00856">
    <property type="entry name" value="SET"/>
    <property type="match status" value="1"/>
</dbReference>
<evidence type="ECO:0000256" key="2">
    <source>
        <dbReference type="ARBA" id="ARBA00022679"/>
    </source>
</evidence>
<dbReference type="RefSeq" id="XP_065657536.1">
    <property type="nucleotide sequence ID" value="XM_065801464.1"/>
</dbReference>
<evidence type="ECO:0000259" key="4">
    <source>
        <dbReference type="PROSITE" id="PS50280"/>
    </source>
</evidence>
<keyword evidence="1" id="KW-0489">Methyltransferase</keyword>
<sequence>MSLNIKEAHTAKVAVVKLDEKYGLRNQGVFATQNIHQGEVFFRCDPSVCDYDNADLLKTKDEMNEYFVKFPQCKEYIVRYTHMVDHDTYVLPKNWEELKLECICTLFNHSCQPNSALVENDHFVALRDIAAGEELTYDYQTLETEASLDVGLNCKCGSDNCRGVLLYDLYRNDKWQSMFYDYCSPYVKDQIDNLKTRWFSSECYVKRLDGSQLGLVATKGIAKNTLVAIFSNGVRPELHYLRPSIIPNCIVIENKVFTAKDIKPGEEMTLDYTELSN</sequence>
<evidence type="ECO:0000259" key="5">
    <source>
        <dbReference type="PROSITE" id="PS50868"/>
    </source>
</evidence>
<evidence type="ECO:0000256" key="1">
    <source>
        <dbReference type="ARBA" id="ARBA00022603"/>
    </source>
</evidence>
<evidence type="ECO:0000313" key="10">
    <source>
        <dbReference type="RefSeq" id="XP_065657538.1"/>
    </source>
</evidence>
<accession>A0ABM4C7F1</accession>
<evidence type="ECO:0000313" key="8">
    <source>
        <dbReference type="RefSeq" id="XP_065657536.1"/>
    </source>
</evidence>